<gene>
    <name evidence="2" type="ORF">ATANTOWER_023338</name>
</gene>
<feature type="non-terminal residue" evidence="2">
    <location>
        <position position="1"/>
    </location>
</feature>
<comment type="caution">
    <text evidence="2">The sequence shown here is derived from an EMBL/GenBank/DDBJ whole genome shotgun (WGS) entry which is preliminary data.</text>
</comment>
<feature type="compositionally biased region" description="Polar residues" evidence="1">
    <location>
        <begin position="62"/>
        <end position="71"/>
    </location>
</feature>
<reference evidence="2 3" key="1">
    <citation type="submission" date="2021-07" db="EMBL/GenBank/DDBJ databases">
        <authorList>
            <person name="Palmer J.M."/>
        </authorList>
    </citation>
    <scope>NUCLEOTIDE SEQUENCE [LARGE SCALE GENOMIC DNA]</scope>
    <source>
        <strain evidence="2 3">AT_MEX2019</strain>
        <tissue evidence="2">Muscle</tissue>
    </source>
</reference>
<protein>
    <submittedName>
        <fullName evidence="2">Uncharacterized protein</fullName>
    </submittedName>
</protein>
<keyword evidence="3" id="KW-1185">Reference proteome</keyword>
<evidence type="ECO:0000256" key="1">
    <source>
        <dbReference type="SAM" id="MobiDB-lite"/>
    </source>
</evidence>
<dbReference type="Proteomes" id="UP001345963">
    <property type="component" value="Unassembled WGS sequence"/>
</dbReference>
<dbReference type="EMBL" id="JAHUTI010054351">
    <property type="protein sequence ID" value="MED6250024.1"/>
    <property type="molecule type" value="Genomic_DNA"/>
</dbReference>
<proteinExistence type="predicted"/>
<accession>A0ABU7BI95</accession>
<evidence type="ECO:0000313" key="2">
    <source>
        <dbReference type="EMBL" id="MED6250024.1"/>
    </source>
</evidence>
<sequence length="80" mass="8957">PGGGWNNRAVLSWKVDRQVSEQQKMVGYLGSSFQEGCQRSVEESKEMFLQSDARNKDAYSKSPVSISTRSLVSGKERQQS</sequence>
<evidence type="ECO:0000313" key="3">
    <source>
        <dbReference type="Proteomes" id="UP001345963"/>
    </source>
</evidence>
<name>A0ABU7BI95_9TELE</name>
<feature type="region of interest" description="Disordered" evidence="1">
    <location>
        <begin position="52"/>
        <end position="80"/>
    </location>
</feature>
<organism evidence="2 3">
    <name type="scientific">Ataeniobius toweri</name>
    <dbReference type="NCBI Taxonomy" id="208326"/>
    <lineage>
        <taxon>Eukaryota</taxon>
        <taxon>Metazoa</taxon>
        <taxon>Chordata</taxon>
        <taxon>Craniata</taxon>
        <taxon>Vertebrata</taxon>
        <taxon>Euteleostomi</taxon>
        <taxon>Actinopterygii</taxon>
        <taxon>Neopterygii</taxon>
        <taxon>Teleostei</taxon>
        <taxon>Neoteleostei</taxon>
        <taxon>Acanthomorphata</taxon>
        <taxon>Ovalentaria</taxon>
        <taxon>Atherinomorphae</taxon>
        <taxon>Cyprinodontiformes</taxon>
        <taxon>Goodeidae</taxon>
        <taxon>Ataeniobius</taxon>
    </lineage>
</organism>